<feature type="domain" description="Intermembrane lipid transfer protein VPS13-like C-terminal" evidence="8">
    <location>
        <begin position="3232"/>
        <end position="3341"/>
    </location>
</feature>
<dbReference type="GO" id="GO:0006623">
    <property type="term" value="P:protein targeting to vacuole"/>
    <property type="evidence" value="ECO:0007669"/>
    <property type="project" value="TreeGrafter"/>
</dbReference>
<feature type="domain" description="Chorein N-terminal" evidence="5">
    <location>
        <begin position="1"/>
        <end position="486"/>
    </location>
</feature>
<reference evidence="9" key="1">
    <citation type="journal article" date="2013" name="Genome Biol.">
        <title>Draft genome of the mountain pine beetle, Dendroctonus ponderosae Hopkins, a major forest pest.</title>
        <authorList>
            <person name="Keeling C.I."/>
            <person name="Yuen M.M."/>
            <person name="Liao N.Y."/>
            <person name="Docking T.R."/>
            <person name="Chan S.K."/>
            <person name="Taylor G.A."/>
            <person name="Palmquist D.L."/>
            <person name="Jackman S.D."/>
            <person name="Nguyen A."/>
            <person name="Li M."/>
            <person name="Henderson H."/>
            <person name="Janes J.K."/>
            <person name="Zhao Y."/>
            <person name="Pandoh P."/>
            <person name="Moore R."/>
            <person name="Sperling F.A."/>
            <person name="Huber D.P."/>
            <person name="Birol I."/>
            <person name="Jones S.J."/>
            <person name="Bohlmann J."/>
        </authorList>
    </citation>
    <scope>NUCLEOTIDE SEQUENCE</scope>
</reference>
<dbReference type="GO" id="GO:0006869">
    <property type="term" value="P:lipid transport"/>
    <property type="evidence" value="ECO:0007669"/>
    <property type="project" value="UniProtKB-KW"/>
</dbReference>
<evidence type="ECO:0000256" key="2">
    <source>
        <dbReference type="ARBA" id="ARBA00022448"/>
    </source>
</evidence>
<feature type="region of interest" description="Disordered" evidence="4">
    <location>
        <begin position="1819"/>
        <end position="1858"/>
    </location>
</feature>
<proteinExistence type="inferred from homology"/>
<keyword evidence="2" id="KW-0813">Transport</keyword>
<organism evidence="9">
    <name type="scientific">Dendroctonus ponderosae</name>
    <name type="common">Mountain pine beetle</name>
    <dbReference type="NCBI Taxonomy" id="77166"/>
    <lineage>
        <taxon>Eukaryota</taxon>
        <taxon>Metazoa</taxon>
        <taxon>Ecdysozoa</taxon>
        <taxon>Arthropoda</taxon>
        <taxon>Hexapoda</taxon>
        <taxon>Insecta</taxon>
        <taxon>Pterygota</taxon>
        <taxon>Neoptera</taxon>
        <taxon>Endopterygota</taxon>
        <taxon>Coleoptera</taxon>
        <taxon>Polyphaga</taxon>
        <taxon>Cucujiformia</taxon>
        <taxon>Curculionidae</taxon>
        <taxon>Scolytinae</taxon>
        <taxon>Dendroctonus</taxon>
    </lineage>
</organism>
<keyword evidence="3" id="KW-0445">Lipid transport</keyword>
<sequence length="3374" mass="385378">MLEGTVARILNQLLGKYVQDLDTENLNVGIFSGTVQLNDLKLKPEALYELALPVEVKAGTIGKIGLKIPWSALWRHPVVLSIEDIHMVVNPIVRNQPFDPDLNKRLLRAFKRRTLELLEYDGGLLGGPAAFAEHLVSHILNYLQINIINVHVRYEDDSSWIEPIAAGLCIASISAQSTNSKWKRANNDPHLQTGYYLIKIEAMSVYWNTKVTPKRWDLPSQYYQWRNAMVKSLQSFSFEGEVFNFGKSLRRFTGLQIKMTINKSLEGHVAEISTDVIVQDCNLQLSKNQYDAIIAVSSSLQRMMISWQFLSARPVAKVLKNEKAWWKYACWATLEQRVRPMSWSRIKTAREHYKKYMDTYKQIIANPHDTELKLDLQQHEDNLSIVNVVIARQHTRLLMQSNSQTEKSFWSMLPSPEKIVLCQKIGYYDKNETARPIGKIALLGGFPTSCPIKPTKTSSDHTCNLKLGNCNLILTNQSQEVLVATLTQTLLTVKPQFVDQTYRASLKVEGFIVEGNGPKNTLNCLLSSEHLKDSPAFVFIAYWEKLKTHNGFAHRLQVTLNPVECIYNKQCFEDLETFLQATANSKRTNLLQVVRKMPNLLYKRVRKMIASKWELNLNIKCPYLVIPESSSCTACVCSKLGGFIGVIDKLRLVFSPEENVLVVDLGKFWIRTEICQQTQICETATKMELEEQLYSKLHINCTNLQVLFCDKNDHWKEARNEKDTAMHLIPKTSFTAVYALAALNVKSIPRLKFNIACNTLKLNISERKAGLLLKFFNVDQIRIDVITEAMQPDIYKKDRVKELLNVPTLKRMQERISLSDTFKYRKHKILNGFEETKKTNKSFELNEPKPNMNEAWARTVDLPGLEDNISPSNNIEFSMVFSKSSDSTDRQYLMLRLGQFSMDIAFMTFGPAYQVSLHSVLLTDKMHTTSSGQYLDLIFTPLPNNSDVVTVLYRKVNAKCPEFWSHFHGVETSLVANIGTLHLLVHQEAIHTFIKYSKYLSNKIKHQASQYLKNLVRRFIASINSTLHKPSDVPVPPGSVKFSQSARMSDLNVVVCDSDFDIINIHLSGLELDFLFRANERFVFRSYLGSINVDHLSQVTMYSKVLYTDEDKVFEVKYVRNAAHLKNSEVLDRQYEDAHDGSFKFQLGRIHFIFLYKLMVQLQRFIINLEVLEYLESYLQLTRKAVKVATDTLKNKTKISLSINVFGPVFLLPQKSSSPNVLVVDTGNLRIENFFKESETGVVEDILAKLKEVVVTRGVMSLTSTLEMQVGTFRVYVAGGLLRTAILQETLVEPICINMDIKKYTNAKTLQKNWEIGAILEKIELTLGQKDLAMLMAIYSDNIGEAKLVDLLPEEIRSPISDTLQDDNVRELEAFFSEPKQKFVTGKCRIEEVKLVLFFDAGELLSSPIRDLNHGLCKLEINDIDTSVVVYTDKSSDGKLSIDTILVEEIGPDANKHSKTVLSSPAEDGRNNNICNITVNKPPIVDVNFHQTKNGDQSADVIVGRLCLSLSVPFCEKVALYVLECIPREINELGIVNAGYEGETRKFDEKRRLQNSLTISVRVNKPELMFLVETTSNKKRYFITKSEILVDFSRHCNRLNLVTSLSGLHSLFYDLSEYSDQPYVVLKQCDIELARNVEEHSEKIVLSISGMYVKLCSEVVHSVNDILNDIVEHFKVPEMELERKWQRKCSTVEAAPEELWEPKKMPPYTTKANSANLPTHACSQSLTVPKFEVVLIFELDQIQVLLLKSSMELQLQNWNHLVNSTGTVSLQANYFNESAQCWEPVIDPVMLEEMEYRGWECKITVFQDKPLQINDPEEKLEKVQQRKKPPPNQSRAQKASRSYTTTESEDSGEDMAYLEPMNSLNLNINRRVKTSLSAFLDDSDSESEEGAMEKLAAAISDLFTGDWNEHEDSECQHSSEDENEALESSRPKKANPEATFGKCLYVILNSRDTLNVTVTPTFMKVFNELVAQYSSKIVSVNQDRKAISVTNDIGPQSRVELFEKKSKSTEPDTLLRMKKFENEESAPNSPCKLMLHYQESAAFEEEHLELQLKHDYEQGYDFSTIQSLEFPQETTGSLYEKVNRHYVKIFVPNFAPVQTNCSKRNWEKLVKLQAVDPAPLGNYHLAVRHGIGRMGRNVNASSPLQIRNETCFALNILYQPSVLQQMNMEPVGDVTNPFETTMRIAILGAHDSYNVPLHIAYHCKLFIQPAYAEGHYASESGIWWRDMAREMDAAYNLICKPKNNSHLDIFALRALLRRNLEVKNSLAHSVPNYLVKLLPPLTVQNFLPYTLEVANVSLKQGVQAEPGEKCSIYSLDLSKDQKLALKMTYNTLTWTGQLTVTGHLDDKLIVMVSDQKSERKDMQINVKCDREGGCNLLFYSPYWIVNKTGLPLKVKASLAQNVQDCPNDDILLFAYKRHSKQTLNVRVYDSMWSNDVCAECAGTTGLIVCKDTERKKKYMLFMNATLSNFCPRLTKTVTILPSFLVTNNTPKRLRFMEDNEKTDLWTDLEPSQTAIYWPDTTSMQIFVKYRESNLISQAIFISRHHRTVLRMDKGTAITAVTSGGTSGPFHISFNQYKPGDCPVLIKNYCPDLYLKIQQKDQSHVSLLNPNHSLLYTWDNPIMSRVLTWNIYNNKGSGFVLDICKDGYGEQKIKFQSVKSSASKQELSSSEDSDSSSSTPNKLNKKVRKDKLVIYWACYVEGAQKILLFTQEQRIFENVLATRFQELCTVEALTSLPGIGLSLFTSDVDKKEHFYASLCDSPAIWEVLSVQQRCRSSSFPQLRLLQVNVGEKWKTLTLELAAWIEDKYARATSHKKCQVRDYVHIDFEKMFMLKPFFAEMRRTYTPAIYCHFRRSPKFHSMDFRLNYLQIDNKHSNCIVFQPIFHANDHQEPLLRVALLKQIEQDFHSYRYINIHFGDVCVNIENDLWTKVAGLLKENKKFGRDYSCASAYIVDITAIRKNLTAKPNNDSIWDLQQKQSRIEHMSLSSFGIQLSISNRIQMNLLSDTMVLNRILDYLFPHNMAPYMPMEGVHHKITPTEWVDVDETLTGALGNLTEHVTSRFLQQYYSQVLGLQVLVNSFDRPAVVETWEPYASQSASSVLFACQCVLGHISMSPAAWETCILDVFPNFNLESCKTKPSRKKQKNAEEILPRVVSNCGKSFEVGVPIALAQLFVKNYNVSIQCDGEMFFKTSGKALFSLITRHPDDKADCVELAKEALRRALVLGEPIRIHQRLTRYRNVLGLLPFSTHESMGQHLLETVGNTRFSSDRYWAHVPVDRTKKSIVIVSLEHVIRVNKSSLWGPWEIEWSVELDDIISLPKINQVELTLNLRQTETIPDQQIKIVGPQEILGWLHDKIEQAMILNMEDKSWTVHDAD</sequence>
<accession>N6T6E3</accession>
<evidence type="ECO:0000313" key="9">
    <source>
        <dbReference type="EMBL" id="ENN75789.1"/>
    </source>
</evidence>
<dbReference type="GO" id="GO:0045053">
    <property type="term" value="P:protein retention in Golgi apparatus"/>
    <property type="evidence" value="ECO:0007669"/>
    <property type="project" value="TreeGrafter"/>
</dbReference>
<feature type="domain" description="VPS13-like middle region" evidence="6">
    <location>
        <begin position="1055"/>
        <end position="1969"/>
    </location>
</feature>
<feature type="non-terminal residue" evidence="9">
    <location>
        <position position="1"/>
    </location>
</feature>
<dbReference type="OrthoDB" id="428159at2759"/>
<name>N6T6E3_DENPD</name>
<comment type="similarity">
    <text evidence="1">Belongs to the VPS13 family.</text>
</comment>
<gene>
    <name evidence="9" type="ORF">YQE_07746</name>
</gene>
<dbReference type="Pfam" id="PF25036">
    <property type="entry name" value="VPS13_VAB"/>
    <property type="match status" value="1"/>
</dbReference>
<dbReference type="InterPro" id="IPR026854">
    <property type="entry name" value="VPS13_N"/>
</dbReference>
<evidence type="ECO:0000259" key="8">
    <source>
        <dbReference type="Pfam" id="PF25037"/>
    </source>
</evidence>
<dbReference type="HOGENOM" id="CLU_000135_1_1_1"/>
<feature type="compositionally biased region" description="Polar residues" evidence="4">
    <location>
        <begin position="1833"/>
        <end position="1846"/>
    </location>
</feature>
<dbReference type="InterPro" id="IPR026847">
    <property type="entry name" value="VPS13"/>
</dbReference>
<evidence type="ECO:0000259" key="5">
    <source>
        <dbReference type="Pfam" id="PF12624"/>
    </source>
</evidence>
<dbReference type="OMA" id="VPLYIAY"/>
<protein>
    <submittedName>
        <fullName evidence="9">Uncharacterized protein</fullName>
    </submittedName>
</protein>
<dbReference type="EMBL" id="KB741002">
    <property type="protein sequence ID" value="ENN75789.1"/>
    <property type="molecule type" value="Genomic_DNA"/>
</dbReference>
<evidence type="ECO:0000256" key="4">
    <source>
        <dbReference type="SAM" id="MobiDB-lite"/>
    </source>
</evidence>
<evidence type="ECO:0000259" key="6">
    <source>
        <dbReference type="Pfam" id="PF25033"/>
    </source>
</evidence>
<dbReference type="Pfam" id="PF25037">
    <property type="entry name" value="VPS13_C"/>
    <property type="match status" value="1"/>
</dbReference>
<dbReference type="InterPro" id="IPR056747">
    <property type="entry name" value="VPS13-like_M"/>
</dbReference>
<dbReference type="InterPro" id="IPR056748">
    <property type="entry name" value="VPS13-like_C"/>
</dbReference>
<feature type="region of interest" description="Disordered" evidence="4">
    <location>
        <begin position="1908"/>
        <end position="1934"/>
    </location>
</feature>
<feature type="domain" description="Vacuolar protein sorting-associated protein 13 VPS13 adaptor binding" evidence="7">
    <location>
        <begin position="2180"/>
        <end position="2622"/>
    </location>
</feature>
<dbReference type="InterPro" id="IPR009543">
    <property type="entry name" value="VPS13_VAB"/>
</dbReference>
<feature type="compositionally biased region" description="Basic and acidic residues" evidence="4">
    <location>
        <begin position="1908"/>
        <end position="1920"/>
    </location>
</feature>
<evidence type="ECO:0000259" key="7">
    <source>
        <dbReference type="Pfam" id="PF25036"/>
    </source>
</evidence>
<dbReference type="PANTHER" id="PTHR16166">
    <property type="entry name" value="VACUOLAR PROTEIN SORTING-ASSOCIATED PROTEIN VPS13"/>
    <property type="match status" value="1"/>
</dbReference>
<evidence type="ECO:0000256" key="1">
    <source>
        <dbReference type="ARBA" id="ARBA00006545"/>
    </source>
</evidence>
<evidence type="ECO:0000256" key="3">
    <source>
        <dbReference type="ARBA" id="ARBA00023055"/>
    </source>
</evidence>
<dbReference type="Pfam" id="PF25033">
    <property type="entry name" value="VPS13_M"/>
    <property type="match status" value="1"/>
</dbReference>
<dbReference type="Pfam" id="PF12624">
    <property type="entry name" value="VPS13_N"/>
    <property type="match status" value="1"/>
</dbReference>
<dbReference type="PANTHER" id="PTHR16166:SF93">
    <property type="entry name" value="INTERMEMBRANE LIPID TRANSFER PROTEIN VPS13"/>
    <property type="match status" value="1"/>
</dbReference>